<feature type="chain" id="PRO_5040350473" description="Secreted protein" evidence="1">
    <location>
        <begin position="17"/>
        <end position="119"/>
    </location>
</feature>
<keyword evidence="1" id="KW-0732">Signal</keyword>
<feature type="non-terminal residue" evidence="2">
    <location>
        <position position="119"/>
    </location>
</feature>
<accession>A0A9N7Z958</accession>
<dbReference type="Proteomes" id="UP001153269">
    <property type="component" value="Unassembled WGS sequence"/>
</dbReference>
<proteinExistence type="predicted"/>
<dbReference type="EMBL" id="CADEAL010004213">
    <property type="protein sequence ID" value="CAB1454427.1"/>
    <property type="molecule type" value="Genomic_DNA"/>
</dbReference>
<protein>
    <recommendedName>
        <fullName evidence="4">Secreted protein</fullName>
    </recommendedName>
</protein>
<dbReference type="AlphaFoldDB" id="A0A9N7Z958"/>
<organism evidence="2 3">
    <name type="scientific">Pleuronectes platessa</name>
    <name type="common">European plaice</name>
    <dbReference type="NCBI Taxonomy" id="8262"/>
    <lineage>
        <taxon>Eukaryota</taxon>
        <taxon>Metazoa</taxon>
        <taxon>Chordata</taxon>
        <taxon>Craniata</taxon>
        <taxon>Vertebrata</taxon>
        <taxon>Euteleostomi</taxon>
        <taxon>Actinopterygii</taxon>
        <taxon>Neopterygii</taxon>
        <taxon>Teleostei</taxon>
        <taxon>Neoteleostei</taxon>
        <taxon>Acanthomorphata</taxon>
        <taxon>Carangaria</taxon>
        <taxon>Pleuronectiformes</taxon>
        <taxon>Pleuronectoidei</taxon>
        <taxon>Pleuronectidae</taxon>
        <taxon>Pleuronectes</taxon>
    </lineage>
</organism>
<gene>
    <name evidence="2" type="ORF">PLEPLA_LOCUS42193</name>
</gene>
<comment type="caution">
    <text evidence="2">The sequence shown here is derived from an EMBL/GenBank/DDBJ whole genome shotgun (WGS) entry which is preliminary data.</text>
</comment>
<evidence type="ECO:0000313" key="3">
    <source>
        <dbReference type="Proteomes" id="UP001153269"/>
    </source>
</evidence>
<evidence type="ECO:0000313" key="2">
    <source>
        <dbReference type="EMBL" id="CAB1454427.1"/>
    </source>
</evidence>
<name>A0A9N7Z958_PLEPL</name>
<evidence type="ECO:0008006" key="4">
    <source>
        <dbReference type="Google" id="ProtNLM"/>
    </source>
</evidence>
<reference evidence="2" key="1">
    <citation type="submission" date="2020-03" db="EMBL/GenBank/DDBJ databases">
        <authorList>
            <person name="Weist P."/>
        </authorList>
    </citation>
    <scope>NUCLEOTIDE SEQUENCE</scope>
</reference>
<keyword evidence="3" id="KW-1185">Reference proteome</keyword>
<feature type="signal peptide" evidence="1">
    <location>
        <begin position="1"/>
        <end position="16"/>
    </location>
</feature>
<sequence length="119" mass="12934">MGVALLSVVMIAHTDGTRDTALCCGRAAIQLLNPRTAEARRACDYHICSLRLFVPTLYTVTAPTHNVLSDAEPVPGLAQDDKSIPPSSNHPSIPVYVRLSVCKGRVHVRMPVHECESVF</sequence>
<evidence type="ECO:0000256" key="1">
    <source>
        <dbReference type="SAM" id="SignalP"/>
    </source>
</evidence>